<comment type="caution">
    <text evidence="1">The sequence shown here is derived from an EMBL/GenBank/DDBJ whole genome shotgun (WGS) entry which is preliminary data.</text>
</comment>
<evidence type="ECO:0000313" key="2">
    <source>
        <dbReference type="EMBL" id="CAI9928683.1"/>
    </source>
</evidence>
<reference evidence="1" key="1">
    <citation type="submission" date="2023-06" db="EMBL/GenBank/DDBJ databases">
        <authorList>
            <person name="Kurt Z."/>
        </authorList>
    </citation>
    <scope>NUCLEOTIDE SEQUENCE</scope>
</reference>
<evidence type="ECO:0000313" key="5">
    <source>
        <dbReference type="EMBL" id="CAI9928691.1"/>
    </source>
</evidence>
<dbReference type="Proteomes" id="UP001642409">
    <property type="component" value="Unassembled WGS sequence"/>
</dbReference>
<evidence type="ECO:0000313" key="1">
    <source>
        <dbReference type="EMBL" id="CAI9928680.1"/>
    </source>
</evidence>
<organism evidence="1">
    <name type="scientific">Hexamita inflata</name>
    <dbReference type="NCBI Taxonomy" id="28002"/>
    <lineage>
        <taxon>Eukaryota</taxon>
        <taxon>Metamonada</taxon>
        <taxon>Diplomonadida</taxon>
        <taxon>Hexamitidae</taxon>
        <taxon>Hexamitinae</taxon>
        <taxon>Hexamita</taxon>
    </lineage>
</organism>
<evidence type="ECO:0000313" key="9">
    <source>
        <dbReference type="EMBL" id="CAL6114193.1"/>
    </source>
</evidence>
<dbReference type="EMBL" id="CAXDID020000789">
    <property type="protein sequence ID" value="CAL6114175.1"/>
    <property type="molecule type" value="Genomic_DNA"/>
</dbReference>
<dbReference type="EMBL" id="CAXDID020000789">
    <property type="protein sequence ID" value="CAL6114193.1"/>
    <property type="molecule type" value="Genomic_DNA"/>
</dbReference>
<protein>
    <submittedName>
        <fullName evidence="6">Hypothetical_protein</fullName>
    </submittedName>
</protein>
<evidence type="ECO:0000313" key="6">
    <source>
        <dbReference type="EMBL" id="CAL6114175.1"/>
    </source>
</evidence>
<dbReference type="EMBL" id="CATOUU010000411">
    <property type="protein sequence ID" value="CAI9928689.1"/>
    <property type="molecule type" value="Genomic_DNA"/>
</dbReference>
<evidence type="ECO:0000313" key="7">
    <source>
        <dbReference type="EMBL" id="CAL6114181.1"/>
    </source>
</evidence>
<evidence type="ECO:0000313" key="3">
    <source>
        <dbReference type="EMBL" id="CAI9928686.1"/>
    </source>
</evidence>
<evidence type="ECO:0000313" key="4">
    <source>
        <dbReference type="EMBL" id="CAI9928689.1"/>
    </source>
</evidence>
<name>A0AA86P0F7_9EUKA</name>
<dbReference type="EMBL" id="CAXDID020000789">
    <property type="protein sequence ID" value="CAL6114181.1"/>
    <property type="molecule type" value="Genomic_DNA"/>
</dbReference>
<dbReference type="EMBL" id="CAXDID020000789">
    <property type="protein sequence ID" value="CAL6114187.1"/>
    <property type="molecule type" value="Genomic_DNA"/>
</dbReference>
<evidence type="ECO:0000313" key="10">
    <source>
        <dbReference type="EMBL" id="CAL6114197.1"/>
    </source>
</evidence>
<keyword evidence="11" id="KW-1185">Reference proteome</keyword>
<dbReference type="EMBL" id="CATOUU010000411">
    <property type="protein sequence ID" value="CAI9928691.1"/>
    <property type="molecule type" value="Genomic_DNA"/>
</dbReference>
<sequence>MLDFVFIEDSPYLVHQFSLADSYYLECCAIRSGPQIKFNAVSVRVWPLVVRLLSVLESCHVSRNFLNRELNSQNCDLARIQNISELGGQQDLPNVWHLAPVNVTTCFCWHGYVQPSQY</sequence>
<dbReference type="EMBL" id="CATOUU010000411">
    <property type="protein sequence ID" value="CAI9928686.1"/>
    <property type="molecule type" value="Genomic_DNA"/>
</dbReference>
<evidence type="ECO:0000313" key="11">
    <source>
        <dbReference type="Proteomes" id="UP001642409"/>
    </source>
</evidence>
<dbReference type="EMBL" id="CATOUU010000411">
    <property type="protein sequence ID" value="CAI9928680.1"/>
    <property type="molecule type" value="Genomic_DNA"/>
</dbReference>
<dbReference type="EMBL" id="CAXDID020000789">
    <property type="protein sequence ID" value="CAL6114197.1"/>
    <property type="molecule type" value="Genomic_DNA"/>
</dbReference>
<gene>
    <name evidence="1" type="ORF">HINF_LOCUS16325</name>
    <name evidence="2" type="ORF">HINF_LOCUS16328</name>
    <name evidence="3" type="ORF">HINF_LOCUS16331</name>
    <name evidence="4" type="ORF">HINF_LOCUS16334</name>
    <name evidence="5" type="ORF">HINF_LOCUS16336</name>
    <name evidence="6" type="ORF">HINF_LOCUS77851</name>
    <name evidence="7" type="ORF">HINF_LOCUS77854</name>
    <name evidence="8" type="ORF">HINF_LOCUS77857</name>
    <name evidence="9" type="ORF">HINF_LOCUS77860</name>
    <name evidence="10" type="ORF">HINF_LOCUS77862</name>
</gene>
<dbReference type="AlphaFoldDB" id="A0AA86P0F7"/>
<reference evidence="6 11" key="2">
    <citation type="submission" date="2024-07" db="EMBL/GenBank/DDBJ databases">
        <authorList>
            <person name="Akdeniz Z."/>
        </authorList>
    </citation>
    <scope>NUCLEOTIDE SEQUENCE [LARGE SCALE GENOMIC DNA]</scope>
</reference>
<proteinExistence type="predicted"/>
<dbReference type="EMBL" id="CATOUU010000411">
    <property type="protein sequence ID" value="CAI9928683.1"/>
    <property type="molecule type" value="Genomic_DNA"/>
</dbReference>
<evidence type="ECO:0000313" key="8">
    <source>
        <dbReference type="EMBL" id="CAL6114187.1"/>
    </source>
</evidence>
<accession>A0AA86P0F7</accession>